<sequence length="223" mass="25172">MLRLITRIGSPLAALTVGYLVFPKEWNKSHHLQGHVVHVNEAVVGQLEDTNEFKDLQKNANYRYYRFGDAMPLQHRKNHIGHGLLSGPDMFEIEPIAFLDEQNGQLVSFYHLGKLLTSQDNQIHNGVISTILDEGLCICGFPQLASQKGVTAQLAIDFKNQAPPDTTVRLTARVVEAKGRKVVIDGFLDTFPLDGLDSTRIAEAQCVLVEPKWFRYFLWFKLV</sequence>
<dbReference type="AlphaFoldDB" id="A0A9P7VB79"/>
<feature type="domain" description="Thioesterase" evidence="1">
    <location>
        <begin position="123"/>
        <end position="185"/>
    </location>
</feature>
<proteinExistence type="predicted"/>
<gene>
    <name evidence="2" type="ORF">KQ657_003984</name>
</gene>
<dbReference type="Pfam" id="PF03061">
    <property type="entry name" value="4HBT"/>
    <property type="match status" value="1"/>
</dbReference>
<evidence type="ECO:0000313" key="3">
    <source>
        <dbReference type="Proteomes" id="UP000790833"/>
    </source>
</evidence>
<dbReference type="PANTHER" id="PTHR47260">
    <property type="entry name" value="UPF0644 PROTEIN PB2B4.06"/>
    <property type="match status" value="1"/>
</dbReference>
<dbReference type="EMBL" id="JAHMUF010000005">
    <property type="protein sequence ID" value="KAG7194876.1"/>
    <property type="molecule type" value="Genomic_DNA"/>
</dbReference>
<reference evidence="2" key="1">
    <citation type="submission" date="2021-03" db="EMBL/GenBank/DDBJ databases">
        <authorList>
            <person name="Palmer J.M."/>
        </authorList>
    </citation>
    <scope>NUCLEOTIDE SEQUENCE</scope>
    <source>
        <strain evidence="2">ARV_011</strain>
    </source>
</reference>
<dbReference type="PANTHER" id="PTHR47260:SF4">
    <property type="entry name" value="MIOREX COMPLEX COMPONENT 3"/>
    <property type="match status" value="1"/>
</dbReference>
<dbReference type="InterPro" id="IPR052061">
    <property type="entry name" value="PTE-AB_protein"/>
</dbReference>
<evidence type="ECO:0000259" key="1">
    <source>
        <dbReference type="Pfam" id="PF03061"/>
    </source>
</evidence>
<dbReference type="SUPFAM" id="SSF54637">
    <property type="entry name" value="Thioesterase/thiol ester dehydrase-isomerase"/>
    <property type="match status" value="1"/>
</dbReference>
<dbReference type="InterPro" id="IPR029069">
    <property type="entry name" value="HotDog_dom_sf"/>
</dbReference>
<dbReference type="RefSeq" id="XP_043050423.1">
    <property type="nucleotide sequence ID" value="XM_043194672.1"/>
</dbReference>
<name>A0A9P7VB79_9ASCO</name>
<dbReference type="GeneID" id="66117358"/>
<dbReference type="Proteomes" id="UP000790833">
    <property type="component" value="Unassembled WGS sequence"/>
</dbReference>
<evidence type="ECO:0000313" key="2">
    <source>
        <dbReference type="EMBL" id="KAG7194876.1"/>
    </source>
</evidence>
<dbReference type="CDD" id="cd03443">
    <property type="entry name" value="PaaI_thioesterase"/>
    <property type="match status" value="1"/>
</dbReference>
<keyword evidence="3" id="KW-1185">Reference proteome</keyword>
<dbReference type="Gene3D" id="3.10.129.10">
    <property type="entry name" value="Hotdog Thioesterase"/>
    <property type="match status" value="1"/>
</dbReference>
<comment type="caution">
    <text evidence="2">The sequence shown here is derived from an EMBL/GenBank/DDBJ whole genome shotgun (WGS) entry which is preliminary data.</text>
</comment>
<organism evidence="2 3">
    <name type="scientific">Scheffersomyces spartinae</name>
    <dbReference type="NCBI Taxonomy" id="45513"/>
    <lineage>
        <taxon>Eukaryota</taxon>
        <taxon>Fungi</taxon>
        <taxon>Dikarya</taxon>
        <taxon>Ascomycota</taxon>
        <taxon>Saccharomycotina</taxon>
        <taxon>Pichiomycetes</taxon>
        <taxon>Debaryomycetaceae</taxon>
        <taxon>Scheffersomyces</taxon>
    </lineage>
</organism>
<dbReference type="InterPro" id="IPR006683">
    <property type="entry name" value="Thioestr_dom"/>
</dbReference>
<dbReference type="OrthoDB" id="506431at2759"/>
<protein>
    <recommendedName>
        <fullName evidence="1">Thioesterase domain-containing protein</fullName>
    </recommendedName>
</protein>
<accession>A0A9P7VB79</accession>